<reference evidence="2" key="1">
    <citation type="submission" date="2022-01" db="EMBL/GenBank/DDBJ databases">
        <title>Antribacter sp. nov., isolated from Guizhou of China.</title>
        <authorList>
            <person name="Chengliang C."/>
            <person name="Ya Z."/>
        </authorList>
    </citation>
    <scope>NUCLEOTIDE SEQUENCE</scope>
    <source>
        <strain evidence="2">KLBMP 9083</strain>
    </source>
</reference>
<gene>
    <name evidence="2" type="ORF">L1785_08470</name>
</gene>
<feature type="region of interest" description="Disordered" evidence="1">
    <location>
        <begin position="42"/>
        <end position="69"/>
    </location>
</feature>
<name>A0AA41QF88_9MICO</name>
<evidence type="ECO:0000256" key="1">
    <source>
        <dbReference type="SAM" id="MobiDB-lite"/>
    </source>
</evidence>
<proteinExistence type="predicted"/>
<feature type="region of interest" description="Disordered" evidence="1">
    <location>
        <begin position="87"/>
        <end position="146"/>
    </location>
</feature>
<evidence type="ECO:0000313" key="3">
    <source>
        <dbReference type="Proteomes" id="UP001165405"/>
    </source>
</evidence>
<accession>A0AA41QF88</accession>
<comment type="caution">
    <text evidence="2">The sequence shown here is derived from an EMBL/GenBank/DDBJ whole genome shotgun (WGS) entry which is preliminary data.</text>
</comment>
<dbReference type="EMBL" id="JAKGSG010000025">
    <property type="protein sequence ID" value="MCF4121014.1"/>
    <property type="molecule type" value="Genomic_DNA"/>
</dbReference>
<sequence length="301" mass="31032">MSDERREREAALREQVERALVTACGKERRQDVDLPREEVLVGRDRHDGARAARAGEDHTSATADDPDRVELRVDRAGRLDHDVGAAGKALADRRDEPFATLGDGVGGTEGAREGATLGASGDDDDLARPCGRGGGRGEEADGTGADDDDLVAEAHAAALDGADRDGERLDEHGGLQVEPVGDAVDHTLAGHDEVGGVPAGERAGRAGDVHARLAAGARMAHGVVELAEVVAALAAPVAAVAGHEHLDGDGVADLEPPVVPISVHGADGDDDAHELVPGDERERVAWARNRCALAQGCGRAA</sequence>
<dbReference type="AlphaFoldDB" id="A0AA41QF88"/>
<dbReference type="Proteomes" id="UP001165405">
    <property type="component" value="Unassembled WGS sequence"/>
</dbReference>
<organism evidence="2 3">
    <name type="scientific">Antribacter soli</name>
    <dbReference type="NCBI Taxonomy" id="2910976"/>
    <lineage>
        <taxon>Bacteria</taxon>
        <taxon>Bacillati</taxon>
        <taxon>Actinomycetota</taxon>
        <taxon>Actinomycetes</taxon>
        <taxon>Micrococcales</taxon>
        <taxon>Promicromonosporaceae</taxon>
        <taxon>Antribacter</taxon>
    </lineage>
</organism>
<protein>
    <submittedName>
        <fullName evidence="2">Uncharacterized protein</fullName>
    </submittedName>
</protein>
<evidence type="ECO:0000313" key="2">
    <source>
        <dbReference type="EMBL" id="MCF4121014.1"/>
    </source>
</evidence>
<keyword evidence="3" id="KW-1185">Reference proteome</keyword>